<evidence type="ECO:0000313" key="2">
    <source>
        <dbReference type="EMBL" id="OWR25762.1"/>
    </source>
</evidence>
<protein>
    <submittedName>
        <fullName evidence="2">Protein L</fullName>
    </submittedName>
</protein>
<proteinExistence type="predicted"/>
<accession>A0A246KQS3</accession>
<dbReference type="AlphaFoldDB" id="A0A246KQS3"/>
<dbReference type="RefSeq" id="WP_053091662.1">
    <property type="nucleotide sequence ID" value="NZ_AP024684.1"/>
</dbReference>
<gene>
    <name evidence="2" type="ORF">CEE55_22230</name>
    <name evidence="1" type="ORF">STNY_R28810</name>
</gene>
<reference evidence="2 3" key="1">
    <citation type="submission" date="2017-06" db="EMBL/GenBank/DDBJ databases">
        <authorList>
            <person name="Kim H.J."/>
            <person name="Triplett B.A."/>
        </authorList>
    </citation>
    <scope>NUCLEOTIDE SEQUENCE [LARGE SCALE GENOMIC DNA]</scope>
    <source>
        <strain evidence="2 3">S18795</strain>
    </source>
</reference>
<evidence type="ECO:0000313" key="3">
    <source>
        <dbReference type="Proteomes" id="UP000197904"/>
    </source>
</evidence>
<organism evidence="2 3">
    <name type="scientific">Stenotrophomonas pavanii</name>
    <dbReference type="NCBI Taxonomy" id="487698"/>
    <lineage>
        <taxon>Bacteria</taxon>
        <taxon>Pseudomonadati</taxon>
        <taxon>Pseudomonadota</taxon>
        <taxon>Gammaproteobacteria</taxon>
        <taxon>Lysobacterales</taxon>
        <taxon>Lysobacteraceae</taxon>
        <taxon>Stenotrophomonas</taxon>
    </lineage>
</organism>
<evidence type="ECO:0000313" key="4">
    <source>
        <dbReference type="Proteomes" id="UP000825066"/>
    </source>
</evidence>
<reference evidence="1 4" key="2">
    <citation type="submission" date="2021-05" db="EMBL/GenBank/DDBJ databases">
        <title>Complete Genome Sequence of Stenotrophomonas pavanii strain Y.</title>
        <authorList>
            <person name="Dohra H."/>
            <person name="Mohad Din A.R.J."/>
            <person name="Suzuki K."/>
            <person name="Fatma A."/>
            <person name="Honjyo M."/>
            <person name="Nishimura T."/>
            <person name="Moriuch R."/>
            <person name="Masuda K."/>
            <person name="Minoura A."/>
            <person name="Tashiro Y."/>
            <person name="Futamata H."/>
        </authorList>
    </citation>
    <scope>NUCLEOTIDE SEQUENCE [LARGE SCALE GENOMIC DNA]</scope>
    <source>
        <strain evidence="1">Berkeley</strain>
        <strain evidence="4">Y</strain>
    </source>
</reference>
<dbReference type="Proteomes" id="UP000825066">
    <property type="component" value="Chromosome"/>
</dbReference>
<dbReference type="GeneID" id="93704861"/>
<name>A0A246KQS3_9GAMM</name>
<dbReference type="EMBL" id="AP024684">
    <property type="protein sequence ID" value="BCX44674.1"/>
    <property type="molecule type" value="Genomic_DNA"/>
</dbReference>
<evidence type="ECO:0000313" key="1">
    <source>
        <dbReference type="EMBL" id="BCX44674.1"/>
    </source>
</evidence>
<dbReference type="Proteomes" id="UP000197904">
    <property type="component" value="Unassembled WGS sequence"/>
</dbReference>
<dbReference type="EMBL" id="NIXP01000155">
    <property type="protein sequence ID" value="OWR25762.1"/>
    <property type="molecule type" value="Genomic_DNA"/>
</dbReference>
<keyword evidence="4" id="KW-1185">Reference proteome</keyword>
<sequence length="81" mass="9204">MAWHTSESVLGLGTATNRWWNTIYGPADKVEVSGIYRCLGCKREVTCNRNDPFPPQPKHVHTPQQGPIRWKLNVRTNTEGT</sequence>